<name>A0A0V0GSK2_SOLCH</name>
<dbReference type="EMBL" id="GEDG01033422">
    <property type="protein sequence ID" value="JAP10262.1"/>
    <property type="molecule type" value="Transcribed_RNA"/>
</dbReference>
<feature type="non-terminal residue" evidence="1">
    <location>
        <position position="1"/>
    </location>
</feature>
<protein>
    <submittedName>
        <fullName evidence="1">Putative ovule protein</fullName>
    </submittedName>
</protein>
<reference evidence="1" key="1">
    <citation type="submission" date="2015-12" db="EMBL/GenBank/DDBJ databases">
        <title>Gene expression during late stages of embryo sac development: a critical building block for successful pollen-pistil interactions.</title>
        <authorList>
            <person name="Liu Y."/>
            <person name="Joly V."/>
            <person name="Sabar M."/>
            <person name="Matton D.P."/>
        </authorList>
    </citation>
    <scope>NUCLEOTIDE SEQUENCE</scope>
</reference>
<dbReference type="AlphaFoldDB" id="A0A0V0GSK2"/>
<organism evidence="1">
    <name type="scientific">Solanum chacoense</name>
    <name type="common">Chaco potato</name>
    <dbReference type="NCBI Taxonomy" id="4108"/>
    <lineage>
        <taxon>Eukaryota</taxon>
        <taxon>Viridiplantae</taxon>
        <taxon>Streptophyta</taxon>
        <taxon>Embryophyta</taxon>
        <taxon>Tracheophyta</taxon>
        <taxon>Spermatophyta</taxon>
        <taxon>Magnoliopsida</taxon>
        <taxon>eudicotyledons</taxon>
        <taxon>Gunneridae</taxon>
        <taxon>Pentapetalae</taxon>
        <taxon>asterids</taxon>
        <taxon>lamiids</taxon>
        <taxon>Solanales</taxon>
        <taxon>Solanaceae</taxon>
        <taxon>Solanoideae</taxon>
        <taxon>Solaneae</taxon>
        <taxon>Solanum</taxon>
    </lineage>
</organism>
<proteinExistence type="predicted"/>
<accession>A0A0V0GSK2</accession>
<evidence type="ECO:0000313" key="1">
    <source>
        <dbReference type="EMBL" id="JAP10262.1"/>
    </source>
</evidence>
<sequence>SFFSSFSSSMLPQPQCNSDVRFVKPVLFLFSCFISYNSSNISMVIPQLGYEEGRVYTDFILPFVG</sequence>